<organism evidence="1 2">
    <name type="scientific">Corallococcus terminator</name>
    <dbReference type="NCBI Taxonomy" id="2316733"/>
    <lineage>
        <taxon>Bacteria</taxon>
        <taxon>Pseudomonadati</taxon>
        <taxon>Myxococcota</taxon>
        <taxon>Myxococcia</taxon>
        <taxon>Myxococcales</taxon>
        <taxon>Cystobacterineae</taxon>
        <taxon>Myxococcaceae</taxon>
        <taxon>Corallococcus</taxon>
    </lineage>
</organism>
<dbReference type="OrthoDB" id="5409627at2"/>
<name>A0A3A8IPN8_9BACT</name>
<protein>
    <recommendedName>
        <fullName evidence="3">Gp5/Type VI secretion system Vgr protein OB-fold domain-containing protein</fullName>
    </recommendedName>
</protein>
<dbReference type="AlphaFoldDB" id="A0A3A8IPN8"/>
<evidence type="ECO:0000313" key="1">
    <source>
        <dbReference type="EMBL" id="RKG85439.1"/>
    </source>
</evidence>
<comment type="caution">
    <text evidence="1">The sequence shown here is derived from an EMBL/GenBank/DDBJ whole genome shotgun (WGS) entry which is preliminary data.</text>
</comment>
<gene>
    <name evidence="1" type="ORF">D7V88_19950</name>
</gene>
<proteinExistence type="predicted"/>
<dbReference type="Proteomes" id="UP000268094">
    <property type="component" value="Unassembled WGS sequence"/>
</dbReference>
<reference evidence="2" key="1">
    <citation type="submission" date="2018-09" db="EMBL/GenBank/DDBJ databases">
        <authorList>
            <person name="Livingstone P.G."/>
            <person name="Whitworth D.E."/>
        </authorList>
    </citation>
    <scope>NUCLEOTIDE SEQUENCE [LARGE SCALE GENOMIC DNA]</scope>
    <source>
        <strain evidence="2">CA054A</strain>
    </source>
</reference>
<dbReference type="RefSeq" id="WP_120542239.1">
    <property type="nucleotide sequence ID" value="NZ_RAVZ01000133.1"/>
</dbReference>
<evidence type="ECO:0008006" key="3">
    <source>
        <dbReference type="Google" id="ProtNLM"/>
    </source>
</evidence>
<keyword evidence="2" id="KW-1185">Reference proteome</keyword>
<sequence>MAPPFPFHEKLKLELTVTAGDQAFTIPGGQVQAFSLRMAPSGFTGSLTFWTSLEKADAKLFTAFSKPDLIRIRLALSGVYDPPPAPLLVQGIVTEKSVSGSAHGLKDGVAVMFRKYTVEFADPARVLWKQHRPVELHTGKKVSELLDLHKPGGLLLTYDWDALESKLAMVCLGIGDDHPSASFHDFVLWFVDTRGGALTYDSPKDTYTFSAKKPATGKVTALSRKHVERVDVELPPVIRHGTRVLNGFGAAPTTVALPQAQAVAGVSHDMLVRTPIAAEAEKRQSLEKERLRLRKRRLRLTFLDVPPIALHPGALLKLDGPLWSPDLTGLNEDLRIRELSFDGVGRQAGPHDGQQEAMAGYEVTLSVLLEQKSDPVPELPAYRPPHYPIYVEGKVHSPGGEANDRIYLQVDDPKTSVTNYRVTVPLWNKTVSVPAEPGLFPGTFYFPPYKNERALVALHFDHAALHRYLDWGEGVRMPQDSQGDQLLFGKNGKNQTAMTHDYQDAKPVWNLGRVNSNDTEIIRISEGRLLIQTKEEPGGAATTPTYDVTPQVETAKGDLTSGVEGAVGETTAAYTASTAAVNAKLNAASEETGAALAAAEAKVKDQAAESRTKLTGALNGLDGQTGALSGAATEAKAALGALK</sequence>
<evidence type="ECO:0000313" key="2">
    <source>
        <dbReference type="Proteomes" id="UP000268094"/>
    </source>
</evidence>
<accession>A0A3A8IPN8</accession>
<dbReference type="EMBL" id="RAVZ01000133">
    <property type="protein sequence ID" value="RKG85439.1"/>
    <property type="molecule type" value="Genomic_DNA"/>
</dbReference>